<organism evidence="1 2">
    <name type="scientific">Teratosphaeria nubilosa</name>
    <dbReference type="NCBI Taxonomy" id="161662"/>
    <lineage>
        <taxon>Eukaryota</taxon>
        <taxon>Fungi</taxon>
        <taxon>Dikarya</taxon>
        <taxon>Ascomycota</taxon>
        <taxon>Pezizomycotina</taxon>
        <taxon>Dothideomycetes</taxon>
        <taxon>Dothideomycetidae</taxon>
        <taxon>Mycosphaerellales</taxon>
        <taxon>Teratosphaeriaceae</taxon>
        <taxon>Teratosphaeria</taxon>
    </lineage>
</organism>
<gene>
    <name evidence="1" type="ORF">EJ03DRAFT_325780</name>
</gene>
<dbReference type="EMBL" id="ML995820">
    <property type="protein sequence ID" value="KAF2771350.1"/>
    <property type="molecule type" value="Genomic_DNA"/>
</dbReference>
<dbReference type="AlphaFoldDB" id="A0A6G1LFF0"/>
<sequence>MLLASQAPLFRHTIMVLPLSLTRPACPEQKPGLVNQSAMAPYGLACNNGNKAALSSLGPWPPAAGASGNGRVRRTQKHPTTTIVGGLLFSKEWKPCRSDTSIFFMASE</sequence>
<name>A0A6G1LFF0_9PEZI</name>
<evidence type="ECO:0000313" key="2">
    <source>
        <dbReference type="Proteomes" id="UP000799436"/>
    </source>
</evidence>
<proteinExistence type="predicted"/>
<evidence type="ECO:0000313" key="1">
    <source>
        <dbReference type="EMBL" id="KAF2771350.1"/>
    </source>
</evidence>
<reference evidence="1" key="1">
    <citation type="journal article" date="2020" name="Stud. Mycol.">
        <title>101 Dothideomycetes genomes: a test case for predicting lifestyles and emergence of pathogens.</title>
        <authorList>
            <person name="Haridas S."/>
            <person name="Albert R."/>
            <person name="Binder M."/>
            <person name="Bloem J."/>
            <person name="Labutti K."/>
            <person name="Salamov A."/>
            <person name="Andreopoulos B."/>
            <person name="Baker S."/>
            <person name="Barry K."/>
            <person name="Bills G."/>
            <person name="Bluhm B."/>
            <person name="Cannon C."/>
            <person name="Castanera R."/>
            <person name="Culley D."/>
            <person name="Daum C."/>
            <person name="Ezra D."/>
            <person name="Gonzalez J."/>
            <person name="Henrissat B."/>
            <person name="Kuo A."/>
            <person name="Liang C."/>
            <person name="Lipzen A."/>
            <person name="Lutzoni F."/>
            <person name="Magnuson J."/>
            <person name="Mondo S."/>
            <person name="Nolan M."/>
            <person name="Ohm R."/>
            <person name="Pangilinan J."/>
            <person name="Park H.-J."/>
            <person name="Ramirez L."/>
            <person name="Alfaro M."/>
            <person name="Sun H."/>
            <person name="Tritt A."/>
            <person name="Yoshinaga Y."/>
            <person name="Zwiers L.-H."/>
            <person name="Turgeon B."/>
            <person name="Goodwin S."/>
            <person name="Spatafora J."/>
            <person name="Crous P."/>
            <person name="Grigoriev I."/>
        </authorList>
    </citation>
    <scope>NUCLEOTIDE SEQUENCE</scope>
    <source>
        <strain evidence="1">CBS 116005</strain>
    </source>
</reference>
<dbReference type="Proteomes" id="UP000799436">
    <property type="component" value="Unassembled WGS sequence"/>
</dbReference>
<protein>
    <submittedName>
        <fullName evidence="1">Uncharacterized protein</fullName>
    </submittedName>
</protein>
<keyword evidence="2" id="KW-1185">Reference proteome</keyword>
<accession>A0A6G1LFF0</accession>